<dbReference type="InterPro" id="IPR005141">
    <property type="entry name" value="eRF1_2"/>
</dbReference>
<organism evidence="9 10">
    <name type="scientific">Oldenlandia corymbosa var. corymbosa</name>
    <dbReference type="NCBI Taxonomy" id="529605"/>
    <lineage>
        <taxon>Eukaryota</taxon>
        <taxon>Viridiplantae</taxon>
        <taxon>Streptophyta</taxon>
        <taxon>Embryophyta</taxon>
        <taxon>Tracheophyta</taxon>
        <taxon>Spermatophyta</taxon>
        <taxon>Magnoliopsida</taxon>
        <taxon>eudicotyledons</taxon>
        <taxon>Gunneridae</taxon>
        <taxon>Pentapetalae</taxon>
        <taxon>asterids</taxon>
        <taxon>lamiids</taxon>
        <taxon>Gentianales</taxon>
        <taxon>Rubiaceae</taxon>
        <taxon>Rubioideae</taxon>
        <taxon>Spermacoceae</taxon>
        <taxon>Hedyotis-Oldenlandia complex</taxon>
        <taxon>Oldenlandia</taxon>
    </lineage>
</organism>
<dbReference type="Pfam" id="PF03463">
    <property type="entry name" value="eRF1_1"/>
    <property type="match status" value="1"/>
</dbReference>
<comment type="similarity">
    <text evidence="2">Belongs to the eukaryotic release factor 1 family.</text>
</comment>
<dbReference type="InterPro" id="IPR005142">
    <property type="entry name" value="eRF1_3"/>
</dbReference>
<evidence type="ECO:0000256" key="3">
    <source>
        <dbReference type="ARBA" id="ARBA00022490"/>
    </source>
</evidence>
<proteinExistence type="inferred from homology"/>
<gene>
    <name evidence="9" type="ORF">OLC1_LOCUS22190</name>
</gene>
<feature type="domain" description="eRF1/Pelota-like N-terminal" evidence="8">
    <location>
        <begin position="4"/>
        <end position="135"/>
    </location>
</feature>
<keyword evidence="5" id="KW-0648">Protein biosynthesis</keyword>
<dbReference type="AlphaFoldDB" id="A0AAV1E7T7"/>
<reference evidence="9" key="1">
    <citation type="submission" date="2023-03" db="EMBL/GenBank/DDBJ databases">
        <authorList>
            <person name="Julca I."/>
        </authorList>
    </citation>
    <scope>NUCLEOTIDE SEQUENCE</scope>
</reference>
<dbReference type="SMART" id="SM01194">
    <property type="entry name" value="eRF1_1"/>
    <property type="match status" value="1"/>
</dbReference>
<keyword evidence="3" id="KW-0963">Cytoplasm</keyword>
<comment type="subcellular location">
    <subcellularLocation>
        <location evidence="1">Cytoplasm</location>
    </subcellularLocation>
</comment>
<evidence type="ECO:0000256" key="5">
    <source>
        <dbReference type="ARBA" id="ARBA00022917"/>
    </source>
</evidence>
<dbReference type="Gene3D" id="3.30.1330.30">
    <property type="match status" value="1"/>
</dbReference>
<dbReference type="InterPro" id="IPR004403">
    <property type="entry name" value="Peptide_chain-rel_eRF1/aRF1"/>
</dbReference>
<keyword evidence="4" id="KW-0341">Growth regulation</keyword>
<dbReference type="NCBIfam" id="TIGR03676">
    <property type="entry name" value="aRF1_eRF1"/>
    <property type="match status" value="1"/>
</dbReference>
<name>A0AAV1E7T7_OLDCO</name>
<sequence>MAESHQPDENIETWKMKRLIKELDSARGNGTSMISLIIPPGYQISHASKKLAEEVGKASNIKSRVNRHSVQTALTSAQQRLKLYNRVPTNGLVIYAGTINDKKFIRHLEPFRPINAFHYVCGSKFRTDEMNELLERDEVYGFIVMDGNGTLFGTLSGNSRDILHQFHVELPNKHRRGGQSASRFSHIRDEKRHNYLTKVVELSIKHFISDTTNQCNVRGLILAGTGDFKNELAQAVVFKSRFSSRVLNIVDTAYGGENGFNQAIRLSSELLLNVKFLQEQRLIEKYFDEISRDTGKFVNGVEHTLKALEMGAVEVLIVWEELDCVRYELKISATKDIIVKHLSKDQEANQENFRDPNSGLDLEVMDRTLLLEWLADNYGQFGCSLEFVTNKSTEGSQFVRGFGGIGGILRYPVEVDDFDLDDPTDDEPDEEEEEDEVVYEEDDDSE</sequence>
<keyword evidence="10" id="KW-1185">Reference proteome</keyword>
<dbReference type="FunFam" id="3.30.1330.30:FF:000006">
    <property type="entry name" value="Peptide chain release factor subunit 1"/>
    <property type="match status" value="1"/>
</dbReference>
<accession>A0AAV1E7T7</accession>
<evidence type="ECO:0000313" key="10">
    <source>
        <dbReference type="Proteomes" id="UP001161247"/>
    </source>
</evidence>
<evidence type="ECO:0000256" key="1">
    <source>
        <dbReference type="ARBA" id="ARBA00004496"/>
    </source>
</evidence>
<protein>
    <submittedName>
        <fullName evidence="9">OLC1v1016707C1</fullName>
    </submittedName>
</protein>
<evidence type="ECO:0000313" key="9">
    <source>
        <dbReference type="EMBL" id="CAI9115721.1"/>
    </source>
</evidence>
<dbReference type="PANTHER" id="PTHR10113">
    <property type="entry name" value="PEPTIDE CHAIN RELEASE FACTOR SUBUNIT 1"/>
    <property type="match status" value="1"/>
</dbReference>
<evidence type="ECO:0000256" key="4">
    <source>
        <dbReference type="ARBA" id="ARBA00022604"/>
    </source>
</evidence>
<comment type="function">
    <text evidence="6">Directs the termination of nascent peptide synthesis (translation) in response to the termination codons UAA, UAG and UGA. Modulates plant growth and development.</text>
</comment>
<dbReference type="Proteomes" id="UP001161247">
    <property type="component" value="Chromosome 8"/>
</dbReference>
<dbReference type="InterPro" id="IPR029064">
    <property type="entry name" value="Ribosomal_eL30-like_sf"/>
</dbReference>
<dbReference type="Pfam" id="PF03464">
    <property type="entry name" value="eRF1_2"/>
    <property type="match status" value="1"/>
</dbReference>
<dbReference type="InterPro" id="IPR005140">
    <property type="entry name" value="eRF1_Pelota-like_N"/>
</dbReference>
<evidence type="ECO:0000256" key="7">
    <source>
        <dbReference type="SAM" id="MobiDB-lite"/>
    </source>
</evidence>
<dbReference type="Gene3D" id="3.30.420.60">
    <property type="entry name" value="eRF1 domain 2"/>
    <property type="match status" value="1"/>
</dbReference>
<dbReference type="InterPro" id="IPR042226">
    <property type="entry name" value="eFR1_2_sf"/>
</dbReference>
<dbReference type="SUPFAM" id="SSF55481">
    <property type="entry name" value="N-terminal domain of eukaryotic peptide chain release factor subunit 1, ERF1"/>
    <property type="match status" value="1"/>
</dbReference>
<dbReference type="GO" id="GO:0003747">
    <property type="term" value="F:translation release factor activity"/>
    <property type="evidence" value="ECO:0007669"/>
    <property type="project" value="InterPro"/>
</dbReference>
<dbReference type="EMBL" id="OX459125">
    <property type="protein sequence ID" value="CAI9115721.1"/>
    <property type="molecule type" value="Genomic_DNA"/>
</dbReference>
<feature type="region of interest" description="Disordered" evidence="7">
    <location>
        <begin position="416"/>
        <end position="446"/>
    </location>
</feature>
<evidence type="ECO:0000256" key="2">
    <source>
        <dbReference type="ARBA" id="ARBA00005326"/>
    </source>
</evidence>
<evidence type="ECO:0000256" key="6">
    <source>
        <dbReference type="ARBA" id="ARBA00045523"/>
    </source>
</evidence>
<dbReference type="Gene3D" id="3.30.960.10">
    <property type="entry name" value="eRF1 domain 1"/>
    <property type="match status" value="1"/>
</dbReference>
<evidence type="ECO:0000259" key="8">
    <source>
        <dbReference type="SMART" id="SM01194"/>
    </source>
</evidence>
<dbReference type="InterPro" id="IPR024049">
    <property type="entry name" value="eRF1_1_sf"/>
</dbReference>
<dbReference type="Pfam" id="PF03465">
    <property type="entry name" value="eRF1_3"/>
    <property type="match status" value="1"/>
</dbReference>
<dbReference type="GO" id="GO:0005737">
    <property type="term" value="C:cytoplasm"/>
    <property type="evidence" value="ECO:0007669"/>
    <property type="project" value="UniProtKB-SubCell"/>
</dbReference>
<dbReference type="SUPFAM" id="SSF55315">
    <property type="entry name" value="L30e-like"/>
    <property type="match status" value="1"/>
</dbReference>
<dbReference type="SUPFAM" id="SSF53137">
    <property type="entry name" value="Translational machinery components"/>
    <property type="match status" value="1"/>
</dbReference>